<dbReference type="InterPro" id="IPR014710">
    <property type="entry name" value="RmlC-like_jellyroll"/>
</dbReference>
<keyword evidence="7" id="KW-1185">Reference proteome</keyword>
<dbReference type="InterPro" id="IPR009057">
    <property type="entry name" value="Homeodomain-like_sf"/>
</dbReference>
<dbReference type="InterPro" id="IPR018060">
    <property type="entry name" value="HTH_AraC"/>
</dbReference>
<accession>A0ABU8NLN8</accession>
<evidence type="ECO:0000256" key="1">
    <source>
        <dbReference type="ARBA" id="ARBA00023015"/>
    </source>
</evidence>
<dbReference type="InterPro" id="IPR003313">
    <property type="entry name" value="AraC-bd"/>
</dbReference>
<keyword evidence="4" id="KW-1133">Transmembrane helix</keyword>
<keyword evidence="4" id="KW-0812">Transmembrane</keyword>
<dbReference type="Gene3D" id="2.60.120.10">
    <property type="entry name" value="Jelly Rolls"/>
    <property type="match status" value="1"/>
</dbReference>
<organism evidence="6 7">
    <name type="scientific">Pedobacter panaciterrae</name>
    <dbReference type="NCBI Taxonomy" id="363849"/>
    <lineage>
        <taxon>Bacteria</taxon>
        <taxon>Pseudomonadati</taxon>
        <taxon>Bacteroidota</taxon>
        <taxon>Sphingobacteriia</taxon>
        <taxon>Sphingobacteriales</taxon>
        <taxon>Sphingobacteriaceae</taxon>
        <taxon>Pedobacter</taxon>
    </lineage>
</organism>
<dbReference type="PROSITE" id="PS01124">
    <property type="entry name" value="HTH_ARAC_FAMILY_2"/>
    <property type="match status" value="1"/>
</dbReference>
<keyword evidence="2" id="KW-0238">DNA-binding</keyword>
<proteinExistence type="predicted"/>
<keyword evidence="4" id="KW-0472">Membrane</keyword>
<evidence type="ECO:0000256" key="4">
    <source>
        <dbReference type="SAM" id="Phobius"/>
    </source>
</evidence>
<reference evidence="6 7" key="1">
    <citation type="submission" date="2024-03" db="EMBL/GenBank/DDBJ databases">
        <title>Sequence of Lycoming College Course Isolates.</title>
        <authorList>
            <person name="Plotts O."/>
            <person name="Newman J."/>
        </authorList>
    </citation>
    <scope>NUCLEOTIDE SEQUENCE [LARGE SCALE GENOMIC DNA]</scope>
    <source>
        <strain evidence="6 7">CJB-3</strain>
    </source>
</reference>
<dbReference type="SUPFAM" id="SSF51215">
    <property type="entry name" value="Regulatory protein AraC"/>
    <property type="match status" value="1"/>
</dbReference>
<keyword evidence="1" id="KW-0805">Transcription regulation</keyword>
<dbReference type="Proteomes" id="UP001378956">
    <property type="component" value="Unassembled WGS sequence"/>
</dbReference>
<dbReference type="Pfam" id="PF12833">
    <property type="entry name" value="HTH_18"/>
    <property type="match status" value="1"/>
</dbReference>
<dbReference type="PANTHER" id="PTHR43280:SF2">
    <property type="entry name" value="HTH-TYPE TRANSCRIPTIONAL REGULATOR EXSA"/>
    <property type="match status" value="1"/>
</dbReference>
<evidence type="ECO:0000256" key="2">
    <source>
        <dbReference type="ARBA" id="ARBA00023125"/>
    </source>
</evidence>
<evidence type="ECO:0000313" key="6">
    <source>
        <dbReference type="EMBL" id="MEJ2902596.1"/>
    </source>
</evidence>
<gene>
    <name evidence="6" type="ORF">WAE58_09160</name>
</gene>
<dbReference type="Pfam" id="PF02311">
    <property type="entry name" value="AraC_binding"/>
    <property type="match status" value="1"/>
</dbReference>
<name>A0ABU8NLN8_9SPHI</name>
<dbReference type="PROSITE" id="PS00041">
    <property type="entry name" value="HTH_ARAC_FAMILY_1"/>
    <property type="match status" value="1"/>
</dbReference>
<dbReference type="EMBL" id="JBBEUB010000002">
    <property type="protein sequence ID" value="MEJ2902596.1"/>
    <property type="molecule type" value="Genomic_DNA"/>
</dbReference>
<dbReference type="SUPFAM" id="SSF46689">
    <property type="entry name" value="Homeodomain-like"/>
    <property type="match status" value="1"/>
</dbReference>
<evidence type="ECO:0000313" key="7">
    <source>
        <dbReference type="Proteomes" id="UP001378956"/>
    </source>
</evidence>
<protein>
    <submittedName>
        <fullName evidence="6">AraC family transcriptional regulator</fullName>
    </submittedName>
</protein>
<dbReference type="SMART" id="SM00342">
    <property type="entry name" value="HTH_ARAC"/>
    <property type="match status" value="1"/>
</dbReference>
<dbReference type="PANTHER" id="PTHR43280">
    <property type="entry name" value="ARAC-FAMILY TRANSCRIPTIONAL REGULATOR"/>
    <property type="match status" value="1"/>
</dbReference>
<comment type="caution">
    <text evidence="6">The sequence shown here is derived from an EMBL/GenBank/DDBJ whole genome shotgun (WGS) entry which is preliminary data.</text>
</comment>
<sequence>MKILKQFEPLSIEHEENLSESCSRHTHNHFEIVYINNGKGSHLYNENTLAYESGDLFLIAPGDEHFFEINEVTTFTYIKFNEAYFNSNRHLAPDEYYSSTPEAIMKLRFLKEVKIEMGSLHSGILKNLINSLLAYDKVKNVAYSAVVFYLLLGIFGIIKESMPVEAIMVINNDPNNEQILSYLHENIYCREMITVKAVASHFNISIRYFSNYFKRNFGIAYQEYLDNYRIKLIEKRIAIGGLKLKQIADEFGFTDVSHLSKVFKKLTGVNPTDYRIANTHK</sequence>
<dbReference type="Gene3D" id="1.10.10.60">
    <property type="entry name" value="Homeodomain-like"/>
    <property type="match status" value="2"/>
</dbReference>
<evidence type="ECO:0000256" key="3">
    <source>
        <dbReference type="ARBA" id="ARBA00023163"/>
    </source>
</evidence>
<dbReference type="InterPro" id="IPR037923">
    <property type="entry name" value="HTH-like"/>
</dbReference>
<dbReference type="RefSeq" id="WP_337716246.1">
    <property type="nucleotide sequence ID" value="NZ_JBBEUB010000002.1"/>
</dbReference>
<evidence type="ECO:0000259" key="5">
    <source>
        <dbReference type="PROSITE" id="PS01124"/>
    </source>
</evidence>
<feature type="transmembrane region" description="Helical" evidence="4">
    <location>
        <begin position="141"/>
        <end position="158"/>
    </location>
</feature>
<keyword evidence="3" id="KW-0804">Transcription</keyword>
<dbReference type="InterPro" id="IPR018062">
    <property type="entry name" value="HTH_AraC-typ_CS"/>
</dbReference>
<feature type="domain" description="HTH araC/xylS-type" evidence="5">
    <location>
        <begin position="177"/>
        <end position="277"/>
    </location>
</feature>